<dbReference type="EMBL" id="JAULSN010000005">
    <property type="protein sequence ID" value="KAK3371524.1"/>
    <property type="molecule type" value="Genomic_DNA"/>
</dbReference>
<evidence type="ECO:0000313" key="3">
    <source>
        <dbReference type="Proteomes" id="UP001287356"/>
    </source>
</evidence>
<accession>A0AAE0K7X6</accession>
<comment type="caution">
    <text evidence="2">The sequence shown here is derived from an EMBL/GenBank/DDBJ whole genome shotgun (WGS) entry which is preliminary data.</text>
</comment>
<proteinExistence type="predicted"/>
<evidence type="ECO:0000313" key="2">
    <source>
        <dbReference type="EMBL" id="KAK3371524.1"/>
    </source>
</evidence>
<sequence length="348" mass="40284">MLRKRAMQHCRSHPALVYAMYSSGCMSRTSRCYFERFRKYERWKADLRNSLSPSLPASRVCTGTSRYQVLDQSDAATVWTWTTIPTNSRRNVDPSFGISSPEINIRAGEDNLDLSFTIQSDNQQDQRRPVTKHCQLLILHEPGWRRRLTSAMAYHQMHHSQRKHTYVQELFDGKTLQVPARRLFLLSDRALLSHNLFTTRRPSVTCLNWPTSQCPWQVRISNPLQEYRFTLRARPTARSDGGPLPSPSLPKQSRRMKTRNRLQYSIETGFLESAMFKSREALEIRSFSQDMTAWAWGRGNINHTDSHQAYFPGNRDAQTWRSGEAADGRAIADKTRKPIRSHGRHATS</sequence>
<reference evidence="2" key="2">
    <citation type="submission" date="2023-06" db="EMBL/GenBank/DDBJ databases">
        <authorList>
            <consortium name="Lawrence Berkeley National Laboratory"/>
            <person name="Haridas S."/>
            <person name="Hensen N."/>
            <person name="Bonometti L."/>
            <person name="Westerberg I."/>
            <person name="Brannstrom I.O."/>
            <person name="Guillou S."/>
            <person name="Cros-Aarteil S."/>
            <person name="Calhoun S."/>
            <person name="Kuo A."/>
            <person name="Mondo S."/>
            <person name="Pangilinan J."/>
            <person name="Riley R."/>
            <person name="Labutti K."/>
            <person name="Andreopoulos B."/>
            <person name="Lipzen A."/>
            <person name="Chen C."/>
            <person name="Yanf M."/>
            <person name="Daum C."/>
            <person name="Ng V."/>
            <person name="Clum A."/>
            <person name="Steindorff A."/>
            <person name="Ohm R."/>
            <person name="Martin F."/>
            <person name="Silar P."/>
            <person name="Natvig D."/>
            <person name="Lalanne C."/>
            <person name="Gautier V."/>
            <person name="Ament-Velasquez S.L."/>
            <person name="Kruys A."/>
            <person name="Hutchinson M.I."/>
            <person name="Powell A.J."/>
            <person name="Barry K."/>
            <person name="Miller A.N."/>
            <person name="Grigoriev I.V."/>
            <person name="Debuchy R."/>
            <person name="Gladieux P."/>
            <person name="Thoren M.H."/>
            <person name="Johannesson H."/>
        </authorList>
    </citation>
    <scope>NUCLEOTIDE SEQUENCE</scope>
    <source>
        <strain evidence="2">CBS 958.72</strain>
    </source>
</reference>
<name>A0AAE0K7X6_9PEZI</name>
<dbReference type="Proteomes" id="UP001287356">
    <property type="component" value="Unassembled WGS sequence"/>
</dbReference>
<dbReference type="AlphaFoldDB" id="A0AAE0K7X6"/>
<organism evidence="2 3">
    <name type="scientific">Lasiosphaeria ovina</name>
    <dbReference type="NCBI Taxonomy" id="92902"/>
    <lineage>
        <taxon>Eukaryota</taxon>
        <taxon>Fungi</taxon>
        <taxon>Dikarya</taxon>
        <taxon>Ascomycota</taxon>
        <taxon>Pezizomycotina</taxon>
        <taxon>Sordariomycetes</taxon>
        <taxon>Sordariomycetidae</taxon>
        <taxon>Sordariales</taxon>
        <taxon>Lasiosphaeriaceae</taxon>
        <taxon>Lasiosphaeria</taxon>
    </lineage>
</organism>
<reference evidence="2" key="1">
    <citation type="journal article" date="2023" name="Mol. Phylogenet. Evol.">
        <title>Genome-scale phylogeny and comparative genomics of the fungal order Sordariales.</title>
        <authorList>
            <person name="Hensen N."/>
            <person name="Bonometti L."/>
            <person name="Westerberg I."/>
            <person name="Brannstrom I.O."/>
            <person name="Guillou S."/>
            <person name="Cros-Aarteil S."/>
            <person name="Calhoun S."/>
            <person name="Haridas S."/>
            <person name="Kuo A."/>
            <person name="Mondo S."/>
            <person name="Pangilinan J."/>
            <person name="Riley R."/>
            <person name="LaButti K."/>
            <person name="Andreopoulos B."/>
            <person name="Lipzen A."/>
            <person name="Chen C."/>
            <person name="Yan M."/>
            <person name="Daum C."/>
            <person name="Ng V."/>
            <person name="Clum A."/>
            <person name="Steindorff A."/>
            <person name="Ohm R.A."/>
            <person name="Martin F."/>
            <person name="Silar P."/>
            <person name="Natvig D.O."/>
            <person name="Lalanne C."/>
            <person name="Gautier V."/>
            <person name="Ament-Velasquez S.L."/>
            <person name="Kruys A."/>
            <person name="Hutchinson M.I."/>
            <person name="Powell A.J."/>
            <person name="Barry K."/>
            <person name="Miller A.N."/>
            <person name="Grigoriev I.V."/>
            <person name="Debuchy R."/>
            <person name="Gladieux P."/>
            <person name="Hiltunen Thoren M."/>
            <person name="Johannesson H."/>
        </authorList>
    </citation>
    <scope>NUCLEOTIDE SEQUENCE</scope>
    <source>
        <strain evidence="2">CBS 958.72</strain>
    </source>
</reference>
<protein>
    <submittedName>
        <fullName evidence="2">Uncharacterized protein</fullName>
    </submittedName>
</protein>
<keyword evidence="3" id="KW-1185">Reference proteome</keyword>
<evidence type="ECO:0000256" key="1">
    <source>
        <dbReference type="SAM" id="MobiDB-lite"/>
    </source>
</evidence>
<gene>
    <name evidence="2" type="ORF">B0T24DRAFT_323503</name>
</gene>
<feature type="region of interest" description="Disordered" evidence="1">
    <location>
        <begin position="235"/>
        <end position="258"/>
    </location>
</feature>